<evidence type="ECO:0000256" key="9">
    <source>
        <dbReference type="ARBA" id="ARBA00023170"/>
    </source>
</evidence>
<evidence type="ECO:0000256" key="6">
    <source>
        <dbReference type="ARBA" id="ARBA00022737"/>
    </source>
</evidence>
<evidence type="ECO:0000256" key="5">
    <source>
        <dbReference type="ARBA" id="ARBA00022729"/>
    </source>
</evidence>
<organism evidence="15 16">
    <name type="scientific">Cryptotermes secundus</name>
    <dbReference type="NCBI Taxonomy" id="105785"/>
    <lineage>
        <taxon>Eukaryota</taxon>
        <taxon>Metazoa</taxon>
        <taxon>Ecdysozoa</taxon>
        <taxon>Arthropoda</taxon>
        <taxon>Hexapoda</taxon>
        <taxon>Insecta</taxon>
        <taxon>Pterygota</taxon>
        <taxon>Neoptera</taxon>
        <taxon>Polyneoptera</taxon>
        <taxon>Dictyoptera</taxon>
        <taxon>Blattodea</taxon>
        <taxon>Blattoidea</taxon>
        <taxon>Termitoidae</taxon>
        <taxon>Kalotermitidae</taxon>
        <taxon>Cryptotermitinae</taxon>
        <taxon>Cryptotermes</taxon>
    </lineage>
</organism>
<dbReference type="InterPro" id="IPR003591">
    <property type="entry name" value="Leu-rich_rpt_typical-subtyp"/>
</dbReference>
<dbReference type="Pfam" id="PF13676">
    <property type="entry name" value="TIR_2"/>
    <property type="match status" value="1"/>
</dbReference>
<evidence type="ECO:0000256" key="8">
    <source>
        <dbReference type="ARBA" id="ARBA00023136"/>
    </source>
</evidence>
<feature type="domain" description="TIR" evidence="14">
    <location>
        <begin position="853"/>
        <end position="989"/>
    </location>
</feature>
<dbReference type="Pfam" id="PF13855">
    <property type="entry name" value="LRR_8"/>
    <property type="match status" value="4"/>
</dbReference>
<feature type="chain" id="PRO_5014420520" evidence="13">
    <location>
        <begin position="22"/>
        <end position="1063"/>
    </location>
</feature>
<comment type="caution">
    <text evidence="15">The sequence shown here is derived from an EMBL/GenBank/DDBJ whole genome shotgun (WGS) entry which is preliminary data.</text>
</comment>
<feature type="transmembrane region" description="Helical" evidence="12">
    <location>
        <begin position="802"/>
        <end position="826"/>
    </location>
</feature>
<evidence type="ECO:0000256" key="12">
    <source>
        <dbReference type="SAM" id="Phobius"/>
    </source>
</evidence>
<dbReference type="InterPro" id="IPR000372">
    <property type="entry name" value="LRRNT"/>
</dbReference>
<dbReference type="PROSITE" id="PS51450">
    <property type="entry name" value="LRR"/>
    <property type="match status" value="5"/>
</dbReference>
<dbReference type="SMART" id="SM00369">
    <property type="entry name" value="LRR_TYP"/>
    <property type="match status" value="14"/>
</dbReference>
<keyword evidence="3" id="KW-0433">Leucine-rich repeat</keyword>
<dbReference type="OrthoDB" id="1421090at2759"/>
<feature type="region of interest" description="Disordered" evidence="11">
    <location>
        <begin position="993"/>
        <end position="1029"/>
    </location>
</feature>
<protein>
    <submittedName>
        <fullName evidence="15">Protein toll</fullName>
    </submittedName>
</protein>
<dbReference type="InterPro" id="IPR001611">
    <property type="entry name" value="Leu-rich_rpt"/>
</dbReference>
<dbReference type="PANTHER" id="PTHR24365:SF541">
    <property type="entry name" value="PROTEIN TOLL-RELATED"/>
    <property type="match status" value="1"/>
</dbReference>
<dbReference type="GO" id="GO:0005886">
    <property type="term" value="C:plasma membrane"/>
    <property type="evidence" value="ECO:0007669"/>
    <property type="project" value="TreeGrafter"/>
</dbReference>
<dbReference type="PROSITE" id="PS50104">
    <property type="entry name" value="TIR"/>
    <property type="match status" value="1"/>
</dbReference>
<dbReference type="SUPFAM" id="SSF52058">
    <property type="entry name" value="L domain-like"/>
    <property type="match status" value="3"/>
</dbReference>
<dbReference type="FunFam" id="3.40.50.10140:FF:000020">
    <property type="entry name" value="Blast:Protein toll"/>
    <property type="match status" value="1"/>
</dbReference>
<evidence type="ECO:0000256" key="1">
    <source>
        <dbReference type="ARBA" id="ARBA00004479"/>
    </source>
</evidence>
<dbReference type="EMBL" id="NEVH01013973">
    <property type="protein sequence ID" value="PNF28085.1"/>
    <property type="molecule type" value="Genomic_DNA"/>
</dbReference>
<gene>
    <name evidence="15" type="ORF">B7P43_G12250</name>
</gene>
<keyword evidence="7 12" id="KW-1133">Transmembrane helix</keyword>
<evidence type="ECO:0000256" key="7">
    <source>
        <dbReference type="ARBA" id="ARBA00022989"/>
    </source>
</evidence>
<keyword evidence="9" id="KW-0675">Receptor</keyword>
<sequence length="1063" mass="118998">MLLTMRQLMLTTVLTLAVVSSDNSLCPINSSCHCEHNVLGDLDLWCSHAPQKVTFHAKLKPGNMLNFQCFSMTWMDYALLSGLHVGPTPRVAFTFCPLPNMPLYQMLESIGISGVESLVFQNSNLSDTLESSFLAGLSNLTTLTLHGNGITTLPQDLFQEMTMLQYLDLKDNALQLPVHVFDHLSNLLTLELGGNQMSHLEVGIFRNLSQLSRLNLWGNNLQNLTQDVFIGLSGLQFLDLSSNKLTSISADLFAKMPQLRELTMPSNNFSFLPDGLFSSTRSLTKLGLYDNRQPLQYIPPGLLANLTNLLEVYLNMCGITQMPADIFWGSPAIVNISLQGNLLTTLPAELFQDTVKLMNLKLGSNRLQALPDGIFFGLDNLQTLELDHNQLTNISGNLLKGLAQLKSLNLEHNQLKHIALEAFMHVPTLRQLTLSHNHLSLRGLQTNVGEVQSVLSACVHLEELYISYNAIMTIFSDWVLTMLNLRTLDLSHNLISNLSLEDIQFLSSYITVDLTYNTISIIDLQNLEIVARGQIPHQTPPNRRILLEGNPLMCDCKVYDLLRYLEDRLEPEARSMFEIIPGNLSCAAPPGWRGITVKQLSSFKIQCPLPKLVDCPHPCTCFERPADSALIVDCSGLNLSQSPASLPDPLKLDSRVLWPRRIKLNHTELWLNSNSIVTLPWNTAPGYSRVTQLYLSGNNISTLAAEQVPPHLQVLELDHNNMTWLDASILQALANKTTGLQRLTLHANPWQCDCAARGMLNFLQEHFTQVAYLSNITCGDGSGRSLANLTFNDLCPVSSATIVTMSIIVALLGIMVGISAALYYYFQHEVKVWLYARGLCLWFVTEEELDKDKLYDAFISYSHRDEEFVVNQLVPELEGGTTHFKLCLHYRDWIAGEWIPNQIARSVEDSRRTLVVLSPSFLESVWGRMEFRTAHSQALSEGRARVIVLLYGDIGPLDQLDPELRAYLSMNTYVKWGDPWFWDKLRYALPHSQKVSERSKEPKSRRTGRDDKLELISTPSSSTTSPTDEVLNPLQATTALTNGHVTLLAKTNGHINGCFVKSV</sequence>
<dbReference type="SMART" id="SM00082">
    <property type="entry name" value="LRRCT"/>
    <property type="match status" value="2"/>
</dbReference>
<evidence type="ECO:0000313" key="16">
    <source>
        <dbReference type="Proteomes" id="UP000235965"/>
    </source>
</evidence>
<dbReference type="Proteomes" id="UP000235965">
    <property type="component" value="Unassembled WGS sequence"/>
</dbReference>
<keyword evidence="16" id="KW-1185">Reference proteome</keyword>
<dbReference type="PRINTS" id="PR00019">
    <property type="entry name" value="LEURICHRPT"/>
</dbReference>
<dbReference type="PRINTS" id="PR01537">
    <property type="entry name" value="INTRLKN1R1F"/>
</dbReference>
<evidence type="ECO:0000259" key="14">
    <source>
        <dbReference type="PROSITE" id="PS50104"/>
    </source>
</evidence>
<evidence type="ECO:0000256" key="3">
    <source>
        <dbReference type="ARBA" id="ARBA00022614"/>
    </source>
</evidence>
<feature type="compositionally biased region" description="Basic and acidic residues" evidence="11">
    <location>
        <begin position="994"/>
        <end position="1014"/>
    </location>
</feature>
<dbReference type="InterPro" id="IPR000483">
    <property type="entry name" value="Cys-rich_flank_reg_C"/>
</dbReference>
<dbReference type="InterPro" id="IPR032675">
    <property type="entry name" value="LRR_dom_sf"/>
</dbReference>
<dbReference type="SUPFAM" id="SSF52200">
    <property type="entry name" value="Toll/Interleukin receptor TIR domain"/>
    <property type="match status" value="1"/>
</dbReference>
<name>A0A2J7QHL1_9NEOP</name>
<dbReference type="FunFam" id="3.80.10.10:FF:000727">
    <property type="entry name" value="Toll-like protein"/>
    <property type="match status" value="1"/>
</dbReference>
<dbReference type="GO" id="GO:0038023">
    <property type="term" value="F:signaling receptor activity"/>
    <property type="evidence" value="ECO:0007669"/>
    <property type="project" value="TreeGrafter"/>
</dbReference>
<dbReference type="SMART" id="SM00365">
    <property type="entry name" value="LRR_SD22"/>
    <property type="match status" value="5"/>
</dbReference>
<dbReference type="InterPro" id="IPR000157">
    <property type="entry name" value="TIR_dom"/>
</dbReference>
<dbReference type="Gene3D" id="3.40.50.10140">
    <property type="entry name" value="Toll/interleukin-1 receptor homology (TIR) domain"/>
    <property type="match status" value="1"/>
</dbReference>
<dbReference type="SMART" id="SM00013">
    <property type="entry name" value="LRRNT"/>
    <property type="match status" value="1"/>
</dbReference>
<evidence type="ECO:0000313" key="15">
    <source>
        <dbReference type="EMBL" id="PNF28085.1"/>
    </source>
</evidence>
<dbReference type="InParanoid" id="A0A2J7QHL1"/>
<dbReference type="GO" id="GO:0007165">
    <property type="term" value="P:signal transduction"/>
    <property type="evidence" value="ECO:0007669"/>
    <property type="project" value="InterPro"/>
</dbReference>
<dbReference type="PANTHER" id="PTHR24365">
    <property type="entry name" value="TOLL-LIKE RECEPTOR"/>
    <property type="match status" value="1"/>
</dbReference>
<proteinExistence type="inferred from homology"/>
<accession>A0A2J7QHL1</accession>
<evidence type="ECO:0000256" key="13">
    <source>
        <dbReference type="SAM" id="SignalP"/>
    </source>
</evidence>
<dbReference type="SMART" id="SM00255">
    <property type="entry name" value="TIR"/>
    <property type="match status" value="1"/>
</dbReference>
<dbReference type="STRING" id="105785.A0A2J7QHL1"/>
<dbReference type="FunFam" id="3.80.10.10:FF:001164">
    <property type="entry name" value="GH01279p"/>
    <property type="match status" value="1"/>
</dbReference>
<keyword evidence="6" id="KW-0677">Repeat</keyword>
<dbReference type="AlphaFoldDB" id="A0A2J7QHL1"/>
<feature type="compositionally biased region" description="Low complexity" evidence="11">
    <location>
        <begin position="1017"/>
        <end position="1027"/>
    </location>
</feature>
<dbReference type="Gene3D" id="3.80.10.10">
    <property type="entry name" value="Ribonuclease Inhibitor"/>
    <property type="match status" value="3"/>
</dbReference>
<evidence type="ECO:0000256" key="2">
    <source>
        <dbReference type="ARBA" id="ARBA00009634"/>
    </source>
</evidence>
<keyword evidence="4 12" id="KW-0812">Transmembrane</keyword>
<feature type="signal peptide" evidence="13">
    <location>
        <begin position="1"/>
        <end position="21"/>
    </location>
</feature>
<dbReference type="InterPro" id="IPR035897">
    <property type="entry name" value="Toll_tir_struct_dom_sf"/>
</dbReference>
<dbReference type="FunCoup" id="A0A2J7QHL1">
    <property type="interactions" value="53"/>
</dbReference>
<reference evidence="15 16" key="1">
    <citation type="submission" date="2017-12" db="EMBL/GenBank/DDBJ databases">
        <title>Hemimetabolous genomes reveal molecular basis of termite eusociality.</title>
        <authorList>
            <person name="Harrison M.C."/>
            <person name="Jongepier E."/>
            <person name="Robertson H.M."/>
            <person name="Arning N."/>
            <person name="Bitard-Feildel T."/>
            <person name="Chao H."/>
            <person name="Childers C.P."/>
            <person name="Dinh H."/>
            <person name="Doddapaneni H."/>
            <person name="Dugan S."/>
            <person name="Gowin J."/>
            <person name="Greiner C."/>
            <person name="Han Y."/>
            <person name="Hu H."/>
            <person name="Hughes D.S.T."/>
            <person name="Huylmans A.-K."/>
            <person name="Kemena C."/>
            <person name="Kremer L.P.M."/>
            <person name="Lee S.L."/>
            <person name="Lopez-Ezquerra A."/>
            <person name="Mallet L."/>
            <person name="Monroy-Kuhn J.M."/>
            <person name="Moser A."/>
            <person name="Murali S.C."/>
            <person name="Muzny D.M."/>
            <person name="Otani S."/>
            <person name="Piulachs M.-D."/>
            <person name="Poelchau M."/>
            <person name="Qu J."/>
            <person name="Schaub F."/>
            <person name="Wada-Katsumata A."/>
            <person name="Worley K.C."/>
            <person name="Xie Q."/>
            <person name="Ylla G."/>
            <person name="Poulsen M."/>
            <person name="Gibbs R.A."/>
            <person name="Schal C."/>
            <person name="Richards S."/>
            <person name="Belles X."/>
            <person name="Korb J."/>
            <person name="Bornberg-Bauer E."/>
        </authorList>
    </citation>
    <scope>NUCLEOTIDE SEQUENCE [LARGE SCALE GENOMIC DNA]</scope>
    <source>
        <tissue evidence="15">Whole body</tissue>
    </source>
</reference>
<keyword evidence="8 12" id="KW-0472">Membrane</keyword>
<evidence type="ECO:0000256" key="4">
    <source>
        <dbReference type="ARBA" id="ARBA00022692"/>
    </source>
</evidence>
<keyword evidence="5 13" id="KW-0732">Signal</keyword>
<comment type="similarity">
    <text evidence="2">Belongs to the Toll-like receptor family.</text>
</comment>
<comment type="subcellular location">
    <subcellularLocation>
        <location evidence="1">Membrane</location>
        <topology evidence="1">Single-pass type I membrane protein</topology>
    </subcellularLocation>
</comment>
<evidence type="ECO:0000256" key="10">
    <source>
        <dbReference type="ARBA" id="ARBA00023180"/>
    </source>
</evidence>
<keyword evidence="10" id="KW-0325">Glycoprotein</keyword>
<evidence type="ECO:0000256" key="11">
    <source>
        <dbReference type="SAM" id="MobiDB-lite"/>
    </source>
</evidence>